<evidence type="ECO:0000256" key="1">
    <source>
        <dbReference type="SAM" id="Phobius"/>
    </source>
</evidence>
<reference evidence="2" key="1">
    <citation type="submission" date="2021-02" db="EMBL/GenBank/DDBJ databases">
        <authorList>
            <person name="Dougan E. K."/>
            <person name="Rhodes N."/>
            <person name="Thang M."/>
            <person name="Chan C."/>
        </authorList>
    </citation>
    <scope>NUCLEOTIDE SEQUENCE</scope>
</reference>
<accession>A0A813DH80</accession>
<dbReference type="EMBL" id="CAJNNV010001590">
    <property type="protein sequence ID" value="CAE8585356.1"/>
    <property type="molecule type" value="Genomic_DNA"/>
</dbReference>
<evidence type="ECO:0008006" key="4">
    <source>
        <dbReference type="Google" id="ProtNLM"/>
    </source>
</evidence>
<dbReference type="AlphaFoldDB" id="A0A813DH80"/>
<keyword evidence="1" id="KW-1133">Transmembrane helix</keyword>
<sequence length="281" mass="30148">MSHDTASEQTLAIQAPQVTIMMSQEAIFVLTASRISAVEVLLAKWCDHCGDEARHEDMGLREALAAGRDFKKGELKLVALTEEELLQAAEAEEAAAQDFEGMPELVDELPIVDLEAKNGGKPCVAANTTQVVPCNTQPCSGAESCSWTGWATWNQCSAVCDGGEKKRYRTLVGSDLVPSMPKLTSLEAMGDHPAIAEFGVFSSLVLQHRLQLCALAAIGAISLGYFVFLSVGRLHVSQDSQRVRWLSRRVGWGSQADGYVGLGEEDAATIGDEVVVVVVVV</sequence>
<evidence type="ECO:0000313" key="3">
    <source>
        <dbReference type="Proteomes" id="UP000654075"/>
    </source>
</evidence>
<keyword evidence="1" id="KW-0812">Transmembrane</keyword>
<keyword evidence="3" id="KW-1185">Reference proteome</keyword>
<gene>
    <name evidence="2" type="ORF">PGLA1383_LOCUS4264</name>
</gene>
<dbReference type="OrthoDB" id="347314at2759"/>
<dbReference type="Pfam" id="PF00090">
    <property type="entry name" value="TSP_1"/>
    <property type="match status" value="1"/>
</dbReference>
<organism evidence="2 3">
    <name type="scientific">Polarella glacialis</name>
    <name type="common">Dinoflagellate</name>
    <dbReference type="NCBI Taxonomy" id="89957"/>
    <lineage>
        <taxon>Eukaryota</taxon>
        <taxon>Sar</taxon>
        <taxon>Alveolata</taxon>
        <taxon>Dinophyceae</taxon>
        <taxon>Suessiales</taxon>
        <taxon>Suessiaceae</taxon>
        <taxon>Polarella</taxon>
    </lineage>
</organism>
<dbReference type="SUPFAM" id="SSF82895">
    <property type="entry name" value="TSP-1 type 1 repeat"/>
    <property type="match status" value="1"/>
</dbReference>
<proteinExistence type="predicted"/>
<feature type="transmembrane region" description="Helical" evidence="1">
    <location>
        <begin position="214"/>
        <end position="236"/>
    </location>
</feature>
<name>A0A813DH80_POLGL</name>
<evidence type="ECO:0000313" key="2">
    <source>
        <dbReference type="EMBL" id="CAE8585356.1"/>
    </source>
</evidence>
<feature type="non-terminal residue" evidence="2">
    <location>
        <position position="1"/>
    </location>
</feature>
<dbReference type="Proteomes" id="UP000654075">
    <property type="component" value="Unassembled WGS sequence"/>
</dbReference>
<dbReference type="Gene3D" id="2.20.100.10">
    <property type="entry name" value="Thrombospondin type-1 (TSP1) repeat"/>
    <property type="match status" value="1"/>
</dbReference>
<protein>
    <recommendedName>
        <fullName evidence="4">Spondin domain-containing protein</fullName>
    </recommendedName>
</protein>
<dbReference type="InterPro" id="IPR000884">
    <property type="entry name" value="TSP1_rpt"/>
</dbReference>
<keyword evidence="1" id="KW-0472">Membrane</keyword>
<dbReference type="InterPro" id="IPR036383">
    <property type="entry name" value="TSP1_rpt_sf"/>
</dbReference>
<comment type="caution">
    <text evidence="2">The sequence shown here is derived from an EMBL/GenBank/DDBJ whole genome shotgun (WGS) entry which is preliminary data.</text>
</comment>